<dbReference type="Pfam" id="PF03781">
    <property type="entry name" value="FGE-sulfatase"/>
    <property type="match status" value="1"/>
</dbReference>
<evidence type="ECO:0000313" key="3">
    <source>
        <dbReference type="EMBL" id="PIE31624.1"/>
    </source>
</evidence>
<feature type="chain" id="PRO_5013882580" description="SH3b domain-containing protein" evidence="1">
    <location>
        <begin position="28"/>
        <end position="366"/>
    </location>
</feature>
<proteinExistence type="predicted"/>
<dbReference type="SUPFAM" id="SSF56436">
    <property type="entry name" value="C-type lectin-like"/>
    <property type="match status" value="1"/>
</dbReference>
<keyword evidence="1" id="KW-0732">Signal</keyword>
<feature type="domain" description="SH3b" evidence="2">
    <location>
        <begin position="28"/>
        <end position="92"/>
    </location>
</feature>
<dbReference type="InterPro" id="IPR005532">
    <property type="entry name" value="SUMF_dom"/>
</dbReference>
<dbReference type="EMBL" id="PDSK01000135">
    <property type="protein sequence ID" value="PIE31624.1"/>
    <property type="molecule type" value="Genomic_DNA"/>
</dbReference>
<dbReference type="Pfam" id="PF08239">
    <property type="entry name" value="SH3_3"/>
    <property type="match status" value="1"/>
</dbReference>
<evidence type="ECO:0000259" key="2">
    <source>
        <dbReference type="PROSITE" id="PS51781"/>
    </source>
</evidence>
<sequence length="366" mass="40719">MKQRFLCFLPLLPLMLVCVVIHQQAFAGQILYVNNTQVNVRSAPTAADTNIVTTLIKDTPVEVLSQKGSWYRVRLPNGNDGWISERVLVPRGGQQQSRGNIRPSENFTEDVAIQEISPIESVVTPEISPIETTAGRSTIQTLEDDMVFVQGGTAIIGSDEGEIHALLGMEGASQDMFADELPRKQINLQGFYIDRYEVTNAQYKKFVDATRYPPPLNWEDGMYPLGTSKHPVTFISWDDAQAYATWVGKRLPTAEEWEVASRGPHGQTYPWGEAFDMQKINIYSAQGGPDPVGSNMDDVSKYKIYDLGGNVMEWTLTHYEGDKNFFILKGGSWAGKPFEARGANNTPGEAVYQLSHIGFRCAKSVN</sequence>
<feature type="signal peptide" evidence="1">
    <location>
        <begin position="1"/>
        <end position="27"/>
    </location>
</feature>
<dbReference type="PROSITE" id="PS51781">
    <property type="entry name" value="SH3B"/>
    <property type="match status" value="1"/>
</dbReference>
<dbReference type="Gene3D" id="3.90.1580.10">
    <property type="entry name" value="paralog of FGE (formylglycine-generating enzyme)"/>
    <property type="match status" value="1"/>
</dbReference>
<evidence type="ECO:0000313" key="4">
    <source>
        <dbReference type="Proteomes" id="UP000230821"/>
    </source>
</evidence>
<gene>
    <name evidence="3" type="ORF">CSA56_17770</name>
</gene>
<name>A0A2G6K7J7_9BACT</name>
<dbReference type="InterPro" id="IPR051043">
    <property type="entry name" value="Sulfatase_Mod_Factor_Kinase"/>
</dbReference>
<dbReference type="InterPro" id="IPR042095">
    <property type="entry name" value="SUMF_sf"/>
</dbReference>
<dbReference type="AlphaFoldDB" id="A0A2G6K7J7"/>
<dbReference type="PANTHER" id="PTHR23150:SF19">
    <property type="entry name" value="FORMYLGLYCINE-GENERATING ENZYME"/>
    <property type="match status" value="1"/>
</dbReference>
<dbReference type="GO" id="GO:0120147">
    <property type="term" value="F:formylglycine-generating oxidase activity"/>
    <property type="evidence" value="ECO:0007669"/>
    <property type="project" value="TreeGrafter"/>
</dbReference>
<dbReference type="InterPro" id="IPR003646">
    <property type="entry name" value="SH3-like_bac-type"/>
</dbReference>
<dbReference type="InterPro" id="IPR016187">
    <property type="entry name" value="CTDL_fold"/>
</dbReference>
<accession>A0A2G6K7J7</accession>
<dbReference type="SMART" id="SM00287">
    <property type="entry name" value="SH3b"/>
    <property type="match status" value="1"/>
</dbReference>
<protein>
    <recommendedName>
        <fullName evidence="2">SH3b domain-containing protein</fullName>
    </recommendedName>
</protein>
<dbReference type="PANTHER" id="PTHR23150">
    <property type="entry name" value="SULFATASE MODIFYING FACTOR 1, 2"/>
    <property type="match status" value="1"/>
</dbReference>
<dbReference type="Proteomes" id="UP000230821">
    <property type="component" value="Unassembled WGS sequence"/>
</dbReference>
<comment type="caution">
    <text evidence="3">The sequence shown here is derived from an EMBL/GenBank/DDBJ whole genome shotgun (WGS) entry which is preliminary data.</text>
</comment>
<reference evidence="3 4" key="1">
    <citation type="submission" date="2017-10" db="EMBL/GenBank/DDBJ databases">
        <title>Novel microbial diversity and functional potential in the marine mammal oral microbiome.</title>
        <authorList>
            <person name="Dudek N.K."/>
            <person name="Sun C.L."/>
            <person name="Burstein D."/>
            <person name="Kantor R.S."/>
            <person name="Aliaga Goltsman D.S."/>
            <person name="Bik E.M."/>
            <person name="Thomas B.C."/>
            <person name="Banfield J.F."/>
            <person name="Relman D.A."/>
        </authorList>
    </citation>
    <scope>NUCLEOTIDE SEQUENCE [LARGE SCALE GENOMIC DNA]</scope>
    <source>
        <strain evidence="3">DOLJORAL78_47_16</strain>
    </source>
</reference>
<dbReference type="Gene3D" id="2.30.30.40">
    <property type="entry name" value="SH3 Domains"/>
    <property type="match status" value="1"/>
</dbReference>
<evidence type="ECO:0000256" key="1">
    <source>
        <dbReference type="SAM" id="SignalP"/>
    </source>
</evidence>
<organism evidence="3 4">
    <name type="scientific">candidate division KSB3 bacterium</name>
    <dbReference type="NCBI Taxonomy" id="2044937"/>
    <lineage>
        <taxon>Bacteria</taxon>
        <taxon>candidate division KSB3</taxon>
    </lineage>
</organism>